<sequence length="90" mass="9948">MSADDKSLQARTRILEACVSSRHLADGRAILRFDPQPGAYDPTTDLDVLGVDYDVAVVKGTTVHQGRVHRDCVWFEARFWPPGPDVDGPL</sequence>
<dbReference type="EMBL" id="BAABJP010000005">
    <property type="protein sequence ID" value="GAA5149845.1"/>
    <property type="molecule type" value="Genomic_DNA"/>
</dbReference>
<proteinExistence type="predicted"/>
<comment type="caution">
    <text evidence="1">The sequence shown here is derived from an EMBL/GenBank/DDBJ whole genome shotgun (WGS) entry which is preliminary data.</text>
</comment>
<dbReference type="Proteomes" id="UP001428817">
    <property type="component" value="Unassembled WGS sequence"/>
</dbReference>
<keyword evidence="2" id="KW-1185">Reference proteome</keyword>
<gene>
    <name evidence="1" type="ORF">GCM10023321_14310</name>
</gene>
<evidence type="ECO:0000313" key="1">
    <source>
        <dbReference type="EMBL" id="GAA5149845.1"/>
    </source>
</evidence>
<accession>A0ABP9PPJ7</accession>
<evidence type="ECO:0000313" key="2">
    <source>
        <dbReference type="Proteomes" id="UP001428817"/>
    </source>
</evidence>
<organism evidence="1 2">
    <name type="scientific">Pseudonocardia eucalypti</name>
    <dbReference type="NCBI Taxonomy" id="648755"/>
    <lineage>
        <taxon>Bacteria</taxon>
        <taxon>Bacillati</taxon>
        <taxon>Actinomycetota</taxon>
        <taxon>Actinomycetes</taxon>
        <taxon>Pseudonocardiales</taxon>
        <taxon>Pseudonocardiaceae</taxon>
        <taxon>Pseudonocardia</taxon>
    </lineage>
</organism>
<protein>
    <submittedName>
        <fullName evidence="1">Uncharacterized protein</fullName>
    </submittedName>
</protein>
<reference evidence="2" key="1">
    <citation type="journal article" date="2019" name="Int. J. Syst. Evol. Microbiol.">
        <title>The Global Catalogue of Microorganisms (GCM) 10K type strain sequencing project: providing services to taxonomists for standard genome sequencing and annotation.</title>
        <authorList>
            <consortium name="The Broad Institute Genomics Platform"/>
            <consortium name="The Broad Institute Genome Sequencing Center for Infectious Disease"/>
            <person name="Wu L."/>
            <person name="Ma J."/>
        </authorList>
    </citation>
    <scope>NUCLEOTIDE SEQUENCE [LARGE SCALE GENOMIC DNA]</scope>
    <source>
        <strain evidence="2">JCM 18303</strain>
    </source>
</reference>
<name>A0ABP9PPJ7_9PSEU</name>